<dbReference type="STRING" id="1230458.C484_08008"/>
<gene>
    <name evidence="2" type="ORF">C484_08008</name>
</gene>
<proteinExistence type="predicted"/>
<dbReference type="Proteomes" id="UP000011648">
    <property type="component" value="Unassembled WGS sequence"/>
</dbReference>
<evidence type="ECO:0000256" key="1">
    <source>
        <dbReference type="SAM" id="Phobius"/>
    </source>
</evidence>
<feature type="transmembrane region" description="Helical" evidence="1">
    <location>
        <begin position="41"/>
        <end position="61"/>
    </location>
</feature>
<protein>
    <submittedName>
        <fullName evidence="2">Uncharacterized protein</fullName>
    </submittedName>
</protein>
<keyword evidence="1" id="KW-0472">Membrane</keyword>
<dbReference type="OrthoDB" id="350511at2157"/>
<reference evidence="2 3" key="1">
    <citation type="journal article" date="2014" name="PLoS Genet.">
        <title>Phylogenetically driven sequencing of extremely halophilic archaea reveals strategies for static and dynamic osmo-response.</title>
        <authorList>
            <person name="Becker E.A."/>
            <person name="Seitzer P.M."/>
            <person name="Tritt A."/>
            <person name="Larsen D."/>
            <person name="Krusor M."/>
            <person name="Yao A.I."/>
            <person name="Wu D."/>
            <person name="Madern D."/>
            <person name="Eisen J.A."/>
            <person name="Darling A.E."/>
            <person name="Facciotti M.T."/>
        </authorList>
    </citation>
    <scope>NUCLEOTIDE SEQUENCE [LARGE SCALE GENOMIC DNA]</scope>
    <source>
        <strain evidence="2 3">DSM 12281</strain>
    </source>
</reference>
<keyword evidence="3" id="KW-1185">Reference proteome</keyword>
<keyword evidence="1" id="KW-0812">Transmembrane</keyword>
<feature type="transmembrane region" description="Helical" evidence="1">
    <location>
        <begin position="113"/>
        <end position="133"/>
    </location>
</feature>
<evidence type="ECO:0000313" key="2">
    <source>
        <dbReference type="EMBL" id="ELY93143.1"/>
    </source>
</evidence>
<keyword evidence="1" id="KW-1133">Transmembrane helix</keyword>
<evidence type="ECO:0000313" key="3">
    <source>
        <dbReference type="Proteomes" id="UP000011648"/>
    </source>
</evidence>
<feature type="transmembrane region" description="Helical" evidence="1">
    <location>
        <begin position="12"/>
        <end position="29"/>
    </location>
</feature>
<name>M0A732_9EURY</name>
<organism evidence="2 3">
    <name type="scientific">Natrialba taiwanensis DSM 12281</name>
    <dbReference type="NCBI Taxonomy" id="1230458"/>
    <lineage>
        <taxon>Archaea</taxon>
        <taxon>Methanobacteriati</taxon>
        <taxon>Methanobacteriota</taxon>
        <taxon>Stenosarchaea group</taxon>
        <taxon>Halobacteria</taxon>
        <taxon>Halobacteriales</taxon>
        <taxon>Natrialbaceae</taxon>
        <taxon>Natrialba</taxon>
    </lineage>
</organism>
<sequence>MSALDRVMESGLGALFLYLYSAGILYWLQLESILAFESSRFMILIAAVVPPAIVVFLATVFNDGLMELLAGNAIEEAFREINSSTGEDEFYWDAETETQDSIDEMDEKAHKHLVTVLSGAVIALSMPVPIYVFRGLLEALIAVVGSLLVIYLFCYRSYRDLQQVVKSSVKLYDTGNED</sequence>
<dbReference type="RefSeq" id="WP_006825391.1">
    <property type="nucleotide sequence ID" value="NZ_AOIL01000020.1"/>
</dbReference>
<dbReference type="EMBL" id="AOIL01000020">
    <property type="protein sequence ID" value="ELY93143.1"/>
    <property type="molecule type" value="Genomic_DNA"/>
</dbReference>
<feature type="transmembrane region" description="Helical" evidence="1">
    <location>
        <begin position="139"/>
        <end position="158"/>
    </location>
</feature>
<accession>M0A732</accession>
<dbReference type="AlphaFoldDB" id="M0A732"/>
<comment type="caution">
    <text evidence="2">The sequence shown here is derived from an EMBL/GenBank/DDBJ whole genome shotgun (WGS) entry which is preliminary data.</text>
</comment>